<evidence type="ECO:0000313" key="9">
    <source>
        <dbReference type="Proteomes" id="UP001165267"/>
    </source>
</evidence>
<evidence type="ECO:0000256" key="2">
    <source>
        <dbReference type="ARBA" id="ARBA00022688"/>
    </source>
</evidence>
<dbReference type="RefSeq" id="WP_257513134.1">
    <property type="nucleotide sequence ID" value="NZ_JANKHG010000027.1"/>
</dbReference>
<dbReference type="SUPFAM" id="SSF47240">
    <property type="entry name" value="Ferritin-like"/>
    <property type="match status" value="1"/>
</dbReference>
<comment type="caution">
    <text evidence="8">The sequence shown here is derived from an EMBL/GenBank/DDBJ whole genome shotgun (WGS) entry which is preliminary data.</text>
</comment>
<dbReference type="CDD" id="cd01042">
    <property type="entry name" value="DMQH"/>
    <property type="match status" value="1"/>
</dbReference>
<proteinExistence type="predicted"/>
<evidence type="ECO:0000256" key="6">
    <source>
        <dbReference type="ARBA" id="ARBA00023033"/>
    </source>
</evidence>
<evidence type="ECO:0000256" key="4">
    <source>
        <dbReference type="ARBA" id="ARBA00023002"/>
    </source>
</evidence>
<evidence type="ECO:0000256" key="5">
    <source>
        <dbReference type="ARBA" id="ARBA00023004"/>
    </source>
</evidence>
<keyword evidence="7" id="KW-0472">Membrane</keyword>
<dbReference type="Pfam" id="PF03232">
    <property type="entry name" value="COQ7"/>
    <property type="match status" value="1"/>
</dbReference>
<dbReference type="PANTHER" id="PTHR11237">
    <property type="entry name" value="COENZYME Q10 BIOSYNTHESIS PROTEIN 7"/>
    <property type="match status" value="1"/>
</dbReference>
<gene>
    <name evidence="8" type="ORF">NSP04_14830</name>
</gene>
<protein>
    <submittedName>
        <fullName evidence="8">Demethoxyubiquinone hydroxylase family protein</fullName>
    </submittedName>
</protein>
<evidence type="ECO:0000256" key="3">
    <source>
        <dbReference type="ARBA" id="ARBA00022723"/>
    </source>
</evidence>
<comment type="pathway">
    <text evidence="1">Cofactor biosynthesis; ubiquinone biosynthesis.</text>
</comment>
<evidence type="ECO:0000313" key="8">
    <source>
        <dbReference type="EMBL" id="MCR2747923.1"/>
    </source>
</evidence>
<dbReference type="Pfam" id="PF04134">
    <property type="entry name" value="DCC1-like"/>
    <property type="match status" value="1"/>
</dbReference>
<evidence type="ECO:0000256" key="7">
    <source>
        <dbReference type="ARBA" id="ARBA00023136"/>
    </source>
</evidence>
<keyword evidence="4" id="KW-0560">Oxidoreductase</keyword>
<sequence>MAVKDQQVSNQSQCVEVYFDGSCPMCRREIAVYQNIKPDQPIYWVDVSNPATPLPAGQSKEQLMARFHTRTAQGEMLSGAAAFVHVWAQLPGWRVLAGLAKLPGVLWVMEKAYNGFLPLRPIIQRFVLKFDTSHLPPTLVADIRTDHAGETGAVWIYKGVLAVSRDPEVRAFATEHLLTEQRHLDAMNDLLPVFRRSWLLVPWRIAGFLTGLLPALLGKQAVFRTIAAVETFVNLHYQEQIEKLNDLGTHPELKAQLIEFQLDECNHRDEAAAKTTKPGGFVARLWVGAIATGSKVAVTLARWV</sequence>
<keyword evidence="6" id="KW-0503">Monooxygenase</keyword>
<name>A0ABT1XKV0_9BURK</name>
<dbReference type="EMBL" id="JANKHG010000027">
    <property type="protein sequence ID" value="MCR2747923.1"/>
    <property type="molecule type" value="Genomic_DNA"/>
</dbReference>
<dbReference type="InterPro" id="IPR009078">
    <property type="entry name" value="Ferritin-like_SF"/>
</dbReference>
<dbReference type="InterPro" id="IPR011566">
    <property type="entry name" value="Ubq_synth_Coq7"/>
</dbReference>
<reference evidence="8" key="1">
    <citation type="submission" date="2022-07" db="EMBL/GenBank/DDBJ databases">
        <authorList>
            <person name="Xamxidin M."/>
        </authorList>
    </citation>
    <scope>NUCLEOTIDE SEQUENCE</scope>
    <source>
        <strain evidence="8">YS8-69</strain>
    </source>
</reference>
<keyword evidence="3" id="KW-0479">Metal-binding</keyword>
<organism evidence="8 9">
    <name type="scientific">Limnobacter parvus</name>
    <dbReference type="NCBI Taxonomy" id="2939690"/>
    <lineage>
        <taxon>Bacteria</taxon>
        <taxon>Pseudomonadati</taxon>
        <taxon>Pseudomonadota</taxon>
        <taxon>Betaproteobacteria</taxon>
        <taxon>Burkholderiales</taxon>
        <taxon>Burkholderiaceae</taxon>
        <taxon>Limnobacter</taxon>
    </lineage>
</organism>
<keyword evidence="9" id="KW-1185">Reference proteome</keyword>
<keyword evidence="2" id="KW-0831">Ubiquinone biosynthesis</keyword>
<dbReference type="PANTHER" id="PTHR11237:SF4">
    <property type="entry name" value="5-DEMETHOXYUBIQUINONE HYDROXYLASE, MITOCHONDRIAL"/>
    <property type="match status" value="1"/>
</dbReference>
<dbReference type="Proteomes" id="UP001165267">
    <property type="component" value="Unassembled WGS sequence"/>
</dbReference>
<evidence type="ECO:0000256" key="1">
    <source>
        <dbReference type="ARBA" id="ARBA00004749"/>
    </source>
</evidence>
<accession>A0ABT1XKV0</accession>
<dbReference type="InterPro" id="IPR007263">
    <property type="entry name" value="DCC1-like"/>
</dbReference>
<keyword evidence="5" id="KW-0408">Iron</keyword>